<organism evidence="1 2">
    <name type="scientific">Phycomyces blakesleeanus (strain ATCC 8743b / DSM 1359 / FGSC 10004 / NBRC 33097 / NRRL 1555)</name>
    <dbReference type="NCBI Taxonomy" id="763407"/>
    <lineage>
        <taxon>Eukaryota</taxon>
        <taxon>Fungi</taxon>
        <taxon>Fungi incertae sedis</taxon>
        <taxon>Mucoromycota</taxon>
        <taxon>Mucoromycotina</taxon>
        <taxon>Mucoromycetes</taxon>
        <taxon>Mucorales</taxon>
        <taxon>Phycomycetaceae</taxon>
        <taxon>Phycomyces</taxon>
    </lineage>
</organism>
<proteinExistence type="predicted"/>
<sequence>MLPSTQAHTLDCHSIKYHNNYQKSSYTAKCTETYCNKRARVEAAMRNIDVDTEVISTSCFNSVEEIDGQANSPFLDAASMFDNDRDNNDFDDNVEDEINTAKNIL</sequence>
<accession>A0A163D7Z8</accession>
<gene>
    <name evidence="1" type="ORF">PHYBLDRAFT_73939</name>
</gene>
<dbReference type="VEuPathDB" id="FungiDB:PHYBLDRAFT_73939"/>
<evidence type="ECO:0000313" key="2">
    <source>
        <dbReference type="Proteomes" id="UP000077315"/>
    </source>
</evidence>
<name>A0A163D7Z8_PHYB8</name>
<keyword evidence="2" id="KW-1185">Reference proteome</keyword>
<evidence type="ECO:0000313" key="1">
    <source>
        <dbReference type="EMBL" id="OAD69430.1"/>
    </source>
</evidence>
<dbReference type="EMBL" id="KV440991">
    <property type="protein sequence ID" value="OAD69430.1"/>
    <property type="molecule type" value="Genomic_DNA"/>
</dbReference>
<reference evidence="2" key="1">
    <citation type="submission" date="2015-06" db="EMBL/GenBank/DDBJ databases">
        <title>Expansion of signal transduction pathways in fungi by whole-genome duplication.</title>
        <authorList>
            <consortium name="DOE Joint Genome Institute"/>
            <person name="Corrochano L.M."/>
            <person name="Kuo A."/>
            <person name="Marcet-Houben M."/>
            <person name="Polaino S."/>
            <person name="Salamov A."/>
            <person name="Villalobos J.M."/>
            <person name="Alvarez M.I."/>
            <person name="Avalos J."/>
            <person name="Benito E.P."/>
            <person name="Benoit I."/>
            <person name="Burger G."/>
            <person name="Camino L.P."/>
            <person name="Canovas D."/>
            <person name="Cerda-Olmedo E."/>
            <person name="Cheng J.-F."/>
            <person name="Dominguez A."/>
            <person name="Elias M."/>
            <person name="Eslava A.P."/>
            <person name="Glaser F."/>
            <person name="Grimwood J."/>
            <person name="Gutierrez G."/>
            <person name="Heitman J."/>
            <person name="Henrissat B."/>
            <person name="Iturriaga E.A."/>
            <person name="Lang B.F."/>
            <person name="Lavin J.L."/>
            <person name="Lee S."/>
            <person name="Li W."/>
            <person name="Lindquist E."/>
            <person name="Lopez-Garcia S."/>
            <person name="Luque E.M."/>
            <person name="Marcos A.T."/>
            <person name="Martin J."/>
            <person name="McCluskey K."/>
            <person name="Medina H.R."/>
            <person name="Miralles-Duran A."/>
            <person name="Miyazaki A."/>
            <person name="Munoz-Torres E."/>
            <person name="Oguiza J.A."/>
            <person name="Ohm R."/>
            <person name="Olmedo M."/>
            <person name="Orejas M."/>
            <person name="Ortiz-Castellanos L."/>
            <person name="Pisabarro A.G."/>
            <person name="Rodriguez-Romero J."/>
            <person name="Ruiz-Herrera J."/>
            <person name="Ruiz-Vazquez R."/>
            <person name="Sanz C."/>
            <person name="Schackwitz W."/>
            <person name="Schmutz J."/>
            <person name="Shahriari M."/>
            <person name="Shelest E."/>
            <person name="Silva-Franco F."/>
            <person name="Soanes D."/>
            <person name="Syed K."/>
            <person name="Tagua V.G."/>
            <person name="Talbot N.J."/>
            <person name="Thon M."/>
            <person name="De vries R.P."/>
            <person name="Wiebenga A."/>
            <person name="Yadav J.S."/>
            <person name="Braun E.L."/>
            <person name="Baker S."/>
            <person name="Garre V."/>
            <person name="Horwitz B."/>
            <person name="Torres-Martinez S."/>
            <person name="Idnurm A."/>
            <person name="Herrera-Estrella A."/>
            <person name="Gabaldon T."/>
            <person name="Grigoriev I.V."/>
        </authorList>
    </citation>
    <scope>NUCLEOTIDE SEQUENCE [LARGE SCALE GENOMIC DNA]</scope>
    <source>
        <strain evidence="2">NRRL 1555(-)</strain>
    </source>
</reference>
<dbReference type="RefSeq" id="XP_018287470.1">
    <property type="nucleotide sequence ID" value="XM_018442952.1"/>
</dbReference>
<protein>
    <submittedName>
        <fullName evidence="1">Uncharacterized protein</fullName>
    </submittedName>
</protein>
<dbReference type="GeneID" id="29003858"/>
<dbReference type="InParanoid" id="A0A163D7Z8"/>
<dbReference type="AlphaFoldDB" id="A0A163D7Z8"/>
<dbReference type="Proteomes" id="UP000077315">
    <property type="component" value="Unassembled WGS sequence"/>
</dbReference>